<evidence type="ECO:0000313" key="2">
    <source>
        <dbReference type="EMBL" id="CAG9606512.1"/>
    </source>
</evidence>
<dbReference type="RefSeq" id="WP_230494795.1">
    <property type="nucleotide sequence ID" value="NZ_CAKJTG010000001.1"/>
</dbReference>
<dbReference type="EC" id="2.1.1.163" evidence="2"/>
<dbReference type="InterPro" id="IPR029063">
    <property type="entry name" value="SAM-dependent_MTases_sf"/>
</dbReference>
<dbReference type="GO" id="GO:0043770">
    <property type="term" value="F:demethylmenaquinone methyltransferase activity"/>
    <property type="evidence" value="ECO:0007669"/>
    <property type="project" value="UniProtKB-EC"/>
</dbReference>
<dbReference type="PANTHER" id="PTHR45036:SF1">
    <property type="entry name" value="METHYLTRANSFERASE LIKE 7A"/>
    <property type="match status" value="1"/>
</dbReference>
<evidence type="ECO:0000259" key="1">
    <source>
        <dbReference type="Pfam" id="PF08241"/>
    </source>
</evidence>
<dbReference type="AlphaFoldDB" id="A0A9C7L8V6"/>
<organism evidence="2 3">
    <name type="scientific">Pseudoneobacillus rhizosphaerae</name>
    <dbReference type="NCBI Taxonomy" id="2880968"/>
    <lineage>
        <taxon>Bacteria</taxon>
        <taxon>Bacillati</taxon>
        <taxon>Bacillota</taxon>
        <taxon>Bacilli</taxon>
        <taxon>Bacillales</taxon>
        <taxon>Bacillaceae</taxon>
        <taxon>Pseudoneobacillus</taxon>
    </lineage>
</organism>
<keyword evidence="3" id="KW-1185">Reference proteome</keyword>
<feature type="domain" description="Methyltransferase type 11" evidence="1">
    <location>
        <begin position="37"/>
        <end position="130"/>
    </location>
</feature>
<dbReference type="InterPro" id="IPR052356">
    <property type="entry name" value="Thiol_S-MT"/>
</dbReference>
<dbReference type="CDD" id="cd02440">
    <property type="entry name" value="AdoMet_MTases"/>
    <property type="match status" value="1"/>
</dbReference>
<accession>A0A9C7L8V6</accession>
<dbReference type="SUPFAM" id="SSF53335">
    <property type="entry name" value="S-adenosyl-L-methionine-dependent methyltransferases"/>
    <property type="match status" value="1"/>
</dbReference>
<dbReference type="Proteomes" id="UP000789845">
    <property type="component" value="Unassembled WGS sequence"/>
</dbReference>
<reference evidence="2" key="1">
    <citation type="submission" date="2021-10" db="EMBL/GenBank/DDBJ databases">
        <authorList>
            <person name="Criscuolo A."/>
        </authorList>
    </citation>
    <scope>NUCLEOTIDE SEQUENCE</scope>
    <source>
        <strain evidence="2">CIP111885</strain>
    </source>
</reference>
<dbReference type="Pfam" id="PF08241">
    <property type="entry name" value="Methyltransf_11"/>
    <property type="match status" value="1"/>
</dbReference>
<dbReference type="Gene3D" id="3.40.50.150">
    <property type="entry name" value="Vaccinia Virus protein VP39"/>
    <property type="match status" value="1"/>
</dbReference>
<dbReference type="PANTHER" id="PTHR45036">
    <property type="entry name" value="METHYLTRANSFERASE LIKE 7B"/>
    <property type="match status" value="1"/>
</dbReference>
<dbReference type="GO" id="GO:0032259">
    <property type="term" value="P:methylation"/>
    <property type="evidence" value="ECO:0007669"/>
    <property type="project" value="UniProtKB-KW"/>
</dbReference>
<sequence length="200" mass="22854">MGKLFAKWYDFFMNPLEKTAFKALRKKLLSNATGSVLEIGSGTGVNFPFYIEAKSVTAIEPSQYMLKNSVSKIQQATVPIEVIQAGAEQLPFPDHSFDCVVATLVFCTILDRDKAMIEIKRVCKPDGQILLFEHVRMDNRFLSHLQDFFTPIWKKICDGCCLNRETLKLLIDHNLKIINVEKHYQGLFLLIEARNVPENK</sequence>
<dbReference type="InterPro" id="IPR013216">
    <property type="entry name" value="Methyltransf_11"/>
</dbReference>
<gene>
    <name evidence="2" type="primary">COQ5</name>
    <name evidence="2" type="ORF">NEOCIP111885_00200</name>
</gene>
<keyword evidence="2" id="KW-0808">Transferase</keyword>
<protein>
    <submittedName>
        <fullName evidence="2">2-methoxy-6-polyprenyl-1,4-benzoquinol methylase, mitochondrial</fullName>
        <ecNumber evidence="2">2.1.1.163</ecNumber>
    </submittedName>
</protein>
<comment type="caution">
    <text evidence="2">The sequence shown here is derived from an EMBL/GenBank/DDBJ whole genome shotgun (WGS) entry which is preliminary data.</text>
</comment>
<keyword evidence="2" id="KW-0489">Methyltransferase</keyword>
<dbReference type="EMBL" id="CAKJTG010000001">
    <property type="protein sequence ID" value="CAG9606512.1"/>
    <property type="molecule type" value="Genomic_DNA"/>
</dbReference>
<proteinExistence type="predicted"/>
<name>A0A9C7L8V6_9BACI</name>
<dbReference type="GO" id="GO:0008757">
    <property type="term" value="F:S-adenosylmethionine-dependent methyltransferase activity"/>
    <property type="evidence" value="ECO:0007669"/>
    <property type="project" value="InterPro"/>
</dbReference>
<evidence type="ECO:0000313" key="3">
    <source>
        <dbReference type="Proteomes" id="UP000789845"/>
    </source>
</evidence>